<dbReference type="AlphaFoldDB" id="A0A420E9C4"/>
<organism evidence="2 3">
    <name type="scientific">Altericroceibacterium spongiae</name>
    <dbReference type="NCBI Taxonomy" id="2320269"/>
    <lineage>
        <taxon>Bacteria</taxon>
        <taxon>Pseudomonadati</taxon>
        <taxon>Pseudomonadota</taxon>
        <taxon>Alphaproteobacteria</taxon>
        <taxon>Sphingomonadales</taxon>
        <taxon>Erythrobacteraceae</taxon>
        <taxon>Altericroceibacterium</taxon>
    </lineage>
</organism>
<reference evidence="2 3" key="1">
    <citation type="submission" date="2018-09" db="EMBL/GenBank/DDBJ databases">
        <title>Altererythrobacter spongiae sp. nov., isolated from a marine sponge.</title>
        <authorList>
            <person name="Zhuang L."/>
            <person name="Luo L."/>
        </authorList>
    </citation>
    <scope>NUCLEOTIDE SEQUENCE [LARGE SCALE GENOMIC DNA]</scope>
    <source>
        <strain evidence="2 3">HN-Y73</strain>
    </source>
</reference>
<keyword evidence="3" id="KW-1185">Reference proteome</keyword>
<feature type="region of interest" description="Disordered" evidence="1">
    <location>
        <begin position="176"/>
        <end position="195"/>
    </location>
</feature>
<feature type="compositionally biased region" description="Basic residues" evidence="1">
    <location>
        <begin position="183"/>
        <end position="195"/>
    </location>
</feature>
<evidence type="ECO:0008006" key="4">
    <source>
        <dbReference type="Google" id="ProtNLM"/>
    </source>
</evidence>
<dbReference type="OrthoDB" id="7448864at2"/>
<name>A0A420E9C4_9SPHN</name>
<sequence length="195" mass="22530">MTMIAIGRVTTDKNAGAAFFRICSTDPAARRREERRVFLVENETVLHASPPKVWTALTRFDNYERWNPFIRINGPLVLDGLVQYSFRLNSKKRFFTIDARIIALEPQRQVTVRFGFGWLIGFEESYSLAPVPVGSQLVHSFRCIGVLAGLRLKKMRRNFGQMLEISDRLFQRHLRPARPSNPAKKRPRKGFRPNA</sequence>
<evidence type="ECO:0000313" key="2">
    <source>
        <dbReference type="EMBL" id="RKF17358.1"/>
    </source>
</evidence>
<dbReference type="Gene3D" id="3.30.530.20">
    <property type="match status" value="1"/>
</dbReference>
<comment type="caution">
    <text evidence="2">The sequence shown here is derived from an EMBL/GenBank/DDBJ whole genome shotgun (WGS) entry which is preliminary data.</text>
</comment>
<dbReference type="InterPro" id="IPR023393">
    <property type="entry name" value="START-like_dom_sf"/>
</dbReference>
<evidence type="ECO:0000256" key="1">
    <source>
        <dbReference type="SAM" id="MobiDB-lite"/>
    </source>
</evidence>
<dbReference type="SUPFAM" id="SSF55961">
    <property type="entry name" value="Bet v1-like"/>
    <property type="match status" value="1"/>
</dbReference>
<dbReference type="EMBL" id="RAPF01000016">
    <property type="protein sequence ID" value="RKF17358.1"/>
    <property type="molecule type" value="Genomic_DNA"/>
</dbReference>
<proteinExistence type="predicted"/>
<accession>A0A420E9C4</accession>
<dbReference type="Pfam" id="PF10604">
    <property type="entry name" value="Polyketide_cyc2"/>
    <property type="match status" value="1"/>
</dbReference>
<protein>
    <recommendedName>
        <fullName evidence="4">SRPBCC domain-containing protein</fullName>
    </recommendedName>
</protein>
<dbReference type="RefSeq" id="WP_031309927.1">
    <property type="nucleotide sequence ID" value="NZ_RAPF01000016.1"/>
</dbReference>
<dbReference type="InterPro" id="IPR019587">
    <property type="entry name" value="Polyketide_cyclase/dehydratase"/>
</dbReference>
<gene>
    <name evidence="2" type="ORF">D6851_16765</name>
</gene>
<dbReference type="Proteomes" id="UP000284395">
    <property type="component" value="Unassembled WGS sequence"/>
</dbReference>
<evidence type="ECO:0000313" key="3">
    <source>
        <dbReference type="Proteomes" id="UP000284395"/>
    </source>
</evidence>